<feature type="transmembrane region" description="Helical" evidence="2">
    <location>
        <begin position="12"/>
        <end position="35"/>
    </location>
</feature>
<name>A0A1W4XEU0_AGRPL</name>
<feature type="region of interest" description="Disordered" evidence="1">
    <location>
        <begin position="111"/>
        <end position="132"/>
    </location>
</feature>
<dbReference type="RefSeq" id="XP_018330968.1">
    <property type="nucleotide sequence ID" value="XM_018475466.2"/>
</dbReference>
<reference evidence="4" key="1">
    <citation type="submission" date="2025-08" db="UniProtKB">
        <authorList>
            <consortium name="RefSeq"/>
        </authorList>
    </citation>
    <scope>IDENTIFICATION</scope>
    <source>
        <tissue evidence="4">Entire body</tissue>
    </source>
</reference>
<dbReference type="InParanoid" id="A0A1W4XEU0"/>
<evidence type="ECO:0000313" key="3">
    <source>
        <dbReference type="Proteomes" id="UP000192223"/>
    </source>
</evidence>
<organism evidence="3 4">
    <name type="scientific">Agrilus planipennis</name>
    <name type="common">Emerald ash borer</name>
    <name type="synonym">Agrilus marcopoli</name>
    <dbReference type="NCBI Taxonomy" id="224129"/>
    <lineage>
        <taxon>Eukaryota</taxon>
        <taxon>Metazoa</taxon>
        <taxon>Ecdysozoa</taxon>
        <taxon>Arthropoda</taxon>
        <taxon>Hexapoda</taxon>
        <taxon>Insecta</taxon>
        <taxon>Pterygota</taxon>
        <taxon>Neoptera</taxon>
        <taxon>Endopterygota</taxon>
        <taxon>Coleoptera</taxon>
        <taxon>Polyphaga</taxon>
        <taxon>Elateriformia</taxon>
        <taxon>Buprestoidea</taxon>
        <taxon>Buprestidae</taxon>
        <taxon>Agrilinae</taxon>
        <taxon>Agrilus</taxon>
    </lineage>
</organism>
<evidence type="ECO:0000313" key="4">
    <source>
        <dbReference type="RefSeq" id="XP_018330968.1"/>
    </source>
</evidence>
<dbReference type="Proteomes" id="UP000192223">
    <property type="component" value="Unplaced"/>
</dbReference>
<dbReference type="KEGG" id="apln:108740926"/>
<evidence type="ECO:0000256" key="2">
    <source>
        <dbReference type="SAM" id="Phobius"/>
    </source>
</evidence>
<dbReference type="OrthoDB" id="6747070at2759"/>
<dbReference type="GeneID" id="108740926"/>
<sequence length="132" mass="15180">MDKSTERRRTLIFITIVILFVLTIVLTALFVLFLVEEGTQQIILLILLGLMILVGILACAVIEAHRRKAAVRKEQSAHLWIQRTFHEQREQYNPSAPPMSARTSWALTSPWKSHRETSLPPYSPPHSPRNNR</sequence>
<keyword evidence="2" id="KW-1133">Transmembrane helix</keyword>
<protein>
    <submittedName>
        <fullName evidence="4">Uncharacterized protein LOC108740926</fullName>
    </submittedName>
</protein>
<keyword evidence="3" id="KW-1185">Reference proteome</keyword>
<proteinExistence type="predicted"/>
<evidence type="ECO:0000256" key="1">
    <source>
        <dbReference type="SAM" id="MobiDB-lite"/>
    </source>
</evidence>
<feature type="compositionally biased region" description="Pro residues" evidence="1">
    <location>
        <begin position="121"/>
        <end position="132"/>
    </location>
</feature>
<feature type="transmembrane region" description="Helical" evidence="2">
    <location>
        <begin position="41"/>
        <end position="62"/>
    </location>
</feature>
<dbReference type="AlphaFoldDB" id="A0A1W4XEU0"/>
<keyword evidence="2" id="KW-0812">Transmembrane</keyword>
<keyword evidence="2" id="KW-0472">Membrane</keyword>
<gene>
    <name evidence="4" type="primary">LOC108740926</name>
</gene>
<accession>A0A1W4XEU0</accession>